<dbReference type="SMART" id="SM01008">
    <property type="entry name" value="Ald_Xan_dh_C"/>
    <property type="match status" value="1"/>
</dbReference>
<dbReference type="InterPro" id="IPR037165">
    <property type="entry name" value="AldOxase/xan_DH_Mopterin-bd_sf"/>
</dbReference>
<dbReference type="PROSITE" id="PS51318">
    <property type="entry name" value="TAT"/>
    <property type="match status" value="1"/>
</dbReference>
<gene>
    <name evidence="2" type="ORF">FHS76_003808</name>
</gene>
<dbReference type="InterPro" id="IPR052516">
    <property type="entry name" value="N-heterocyclic_Hydroxylase"/>
</dbReference>
<feature type="domain" description="Aldehyde oxidase/xanthine dehydrogenase a/b hammerhead" evidence="1">
    <location>
        <begin position="242"/>
        <end position="329"/>
    </location>
</feature>
<dbReference type="Gene3D" id="3.90.1170.50">
    <property type="entry name" value="Aldehyde oxidase/xanthine dehydrogenase, a/b hammerhead"/>
    <property type="match status" value="1"/>
</dbReference>
<dbReference type="InterPro" id="IPR012368">
    <property type="entry name" value="OxRdtase_Mopterin-bd_su_IorB"/>
</dbReference>
<keyword evidence="3" id="KW-1185">Reference proteome</keyword>
<dbReference type="AlphaFoldDB" id="A0A7W9B0A2"/>
<evidence type="ECO:0000313" key="2">
    <source>
        <dbReference type="EMBL" id="MBB5703893.1"/>
    </source>
</evidence>
<dbReference type="EMBL" id="JACIJG010000020">
    <property type="protein sequence ID" value="MBB5703893.1"/>
    <property type="molecule type" value="Genomic_DNA"/>
</dbReference>
<dbReference type="GO" id="GO:0047121">
    <property type="term" value="F:isoquinoline 1-oxidoreductase activity"/>
    <property type="evidence" value="ECO:0007669"/>
    <property type="project" value="UniProtKB-EC"/>
</dbReference>
<keyword evidence="2" id="KW-0560">Oxidoreductase</keyword>
<sequence>MTDTQSGFAQSDAYLSALISEVRSRPAVDFSLNSGFTTGRRGFLKLAGMGVAGLVLGFHLGDTAFAEEAQDNTENGDDRAINAFIRIAPDNRITIFSKAPEIGQGIKTSFGVIIAEELDADWNNVVVEQAPIKPDVYGNQGAGGSTSIPLAWNQLRQAGAGARAMLIAAAAGQWGVDASQIVARESVLSHAASGKSATYGEFAVAASQMPVPDPAALKLKARNEYGLIGKRHHGVDDSKVVTGQPLFGIDVQLPGMVYANYTKCPAAGGKALSFNRDEITAQPGVLDAFILEGTGIPAEVMPGVAIIAKDTWSAFQAKKKLRVDWDRSEASKDSTSRFSRDARKAAALFPSQADDNVGDVDKAFAGAAKTIEAYYEYPFVAHAPLEPMNTTAHWHDGIMEMWVPTQQPVRALPLVAKVANIAQEKIVMHQTRVGGAFGRRLVNDYTCEAAAIARKVDAPVKLQWSREDDFSHDFFRPSGYHQFKGAVDENGRLDAWQEHFITFTADGKKEAAASGLTENIKYSIKAPNLRRGTTMFPLRIPTGAWRAPGDCVQVFAAQSFMHELSLAADRDHVEFLIDAVNRDVPELAPQPGANGTIANFSPRRATDVIRMCADKADWGKTLSKGKGMGLAWCYSHAGHAAQAVELSVDAKKRIRIDRIVVVLDVGPIIDLAGSEAQAQGASTDALSTALGLKINIENGEIEEQNYNAYPILRMPFAPMNIDAFFIQSDNPPTGMGEPAFPALAPALGNAIFMATGERVRRLPLRDLGYSLAT</sequence>
<dbReference type="Gene3D" id="3.30.365.10">
    <property type="entry name" value="Aldehyde oxidase/xanthine dehydrogenase, molybdopterin binding domain"/>
    <property type="match status" value="4"/>
</dbReference>
<dbReference type="SUPFAM" id="SSF56003">
    <property type="entry name" value="Molybdenum cofactor-binding domain"/>
    <property type="match status" value="2"/>
</dbReference>
<dbReference type="Pfam" id="PF02738">
    <property type="entry name" value="MoCoBD_1"/>
    <property type="match status" value="1"/>
</dbReference>
<organism evidence="2 3">
    <name type="scientific">Brucella daejeonensis</name>
    <dbReference type="NCBI Taxonomy" id="659015"/>
    <lineage>
        <taxon>Bacteria</taxon>
        <taxon>Pseudomonadati</taxon>
        <taxon>Pseudomonadota</taxon>
        <taxon>Alphaproteobacteria</taxon>
        <taxon>Hyphomicrobiales</taxon>
        <taxon>Brucellaceae</taxon>
        <taxon>Brucella/Ochrobactrum group</taxon>
        <taxon>Brucella</taxon>
    </lineage>
</organism>
<evidence type="ECO:0000313" key="3">
    <source>
        <dbReference type="Proteomes" id="UP000555546"/>
    </source>
</evidence>
<dbReference type="InterPro" id="IPR046867">
    <property type="entry name" value="AldOxase/xan_DH_MoCoBD2"/>
</dbReference>
<dbReference type="InterPro" id="IPR000674">
    <property type="entry name" value="Ald_Oxase/Xan_DH_a/b"/>
</dbReference>
<comment type="caution">
    <text evidence="2">The sequence shown here is derived from an EMBL/GenBank/DDBJ whole genome shotgun (WGS) entry which is preliminary data.</text>
</comment>
<dbReference type="PANTHER" id="PTHR47495:SF2">
    <property type="entry name" value="ALDEHYDE DEHYDROGENASE"/>
    <property type="match status" value="1"/>
</dbReference>
<dbReference type="InterPro" id="IPR006311">
    <property type="entry name" value="TAT_signal"/>
</dbReference>
<reference evidence="2 3" key="1">
    <citation type="submission" date="2020-08" db="EMBL/GenBank/DDBJ databases">
        <title>Genomic Encyclopedia of Type Strains, Phase IV (KMG-IV): sequencing the most valuable type-strain genomes for metagenomic binning, comparative biology and taxonomic classification.</title>
        <authorList>
            <person name="Goeker M."/>
        </authorList>
    </citation>
    <scope>NUCLEOTIDE SEQUENCE [LARGE SCALE GENOMIC DNA]</scope>
    <source>
        <strain evidence="2 3">DSM 26944</strain>
    </source>
</reference>
<dbReference type="EC" id="1.3.99.16" evidence="2"/>
<dbReference type="Pfam" id="PF20256">
    <property type="entry name" value="MoCoBD_2"/>
    <property type="match status" value="2"/>
</dbReference>
<name>A0A7W9B0A2_9HYPH</name>
<dbReference type="PIRSF" id="PIRSF036389">
    <property type="entry name" value="IOR_B"/>
    <property type="match status" value="1"/>
</dbReference>
<dbReference type="InterPro" id="IPR008274">
    <property type="entry name" value="AldOxase/xan_DH_MoCoBD1"/>
</dbReference>
<evidence type="ECO:0000259" key="1">
    <source>
        <dbReference type="SMART" id="SM01008"/>
    </source>
</evidence>
<dbReference type="PANTHER" id="PTHR47495">
    <property type="entry name" value="ALDEHYDE DEHYDROGENASE"/>
    <property type="match status" value="1"/>
</dbReference>
<protein>
    <submittedName>
        <fullName evidence="2">Isoquinoline 1-oxidoreductase beta subunit</fullName>
        <ecNumber evidence="2">1.3.99.16</ecNumber>
    </submittedName>
</protein>
<accession>A0A7W9B0A2</accession>
<proteinExistence type="predicted"/>
<dbReference type="RefSeq" id="WP_183656426.1">
    <property type="nucleotide sequence ID" value="NZ_JACIJG010000020.1"/>
</dbReference>
<dbReference type="Proteomes" id="UP000555546">
    <property type="component" value="Unassembled WGS sequence"/>
</dbReference>